<dbReference type="Proteomes" id="UP000835052">
    <property type="component" value="Unassembled WGS sequence"/>
</dbReference>
<comment type="pathway">
    <text evidence="2">Lipid metabolism.</text>
</comment>
<evidence type="ECO:0000256" key="3">
    <source>
        <dbReference type="ARBA" id="ARBA00022679"/>
    </source>
</evidence>
<evidence type="ECO:0000256" key="5">
    <source>
        <dbReference type="ARBA" id="ARBA00047622"/>
    </source>
</evidence>
<dbReference type="Gene3D" id="3.40.50.150">
    <property type="entry name" value="Vaccinia Virus protein VP39"/>
    <property type="match status" value="1"/>
</dbReference>
<gene>
    <name evidence="7" type="ORF">CAUJ_LOCUS7753</name>
</gene>
<comment type="pathway">
    <text evidence="1">Phospholipid metabolism; phosphatidylcholine biosynthesis.</text>
</comment>
<sequence length="564" mass="64442">MTGGEAQEVKATAETMATDVRRDNFKNFWDKFSDKPDTNSMMLNHSADDLEASDRADILSSLPQLANKDVVDIGAGIGRFTTVLAQTARWVLSTDFIESFISKNQERNAHLGNINYQVGDAVNLAMPDTSVDLVFTNWLMMYLSDAETVEFIFNCMRWLRPHGVVHLRESCSEPSTGRAKAKSMHSGDTNPTHYRFSSLYINLLRNIRYRDEDNKLWRFNVHWSCSVPTYVKRQNNWRQVHWLAEKVAAEEGAKETTFNDLLELFGKTWKAEQQAWDKKLDEEKYCWTDKIFSTVLNEKKIPANSTVYVFTPREVSPFVHVNSHLLAEKFSCNVWNVETVAEYYRTSLTKANNFKDQRVRFGWNASLRSSVAYWQQRGASFDTVIATELLANSSAEDDLTTILKTDANVYLLEAVETIDREDVQKKLTARGLKLVSLEDVTENAIFAQETYFKDHDLVEEVIRKHWEVTFSCHLVILKRRPGRGITITSSETSPLFKTVSNQTKEEAAGQTLPLEHRHNGSRRFSTFTQVIPRQLVTVSSFFGATVAFSALRFDALGVPLCVRL</sequence>
<reference evidence="7" key="1">
    <citation type="submission" date="2020-10" db="EMBL/GenBank/DDBJ databases">
        <authorList>
            <person name="Kikuchi T."/>
        </authorList>
    </citation>
    <scope>NUCLEOTIDE SEQUENCE</scope>
    <source>
        <strain evidence="7">NKZ352</strain>
    </source>
</reference>
<evidence type="ECO:0000256" key="1">
    <source>
        <dbReference type="ARBA" id="ARBA00004969"/>
    </source>
</evidence>
<feature type="domain" description="Methyltransferase" evidence="6">
    <location>
        <begin position="70"/>
        <end position="163"/>
    </location>
</feature>
<dbReference type="InterPro" id="IPR041698">
    <property type="entry name" value="Methyltransf_25"/>
</dbReference>
<dbReference type="OrthoDB" id="8300214at2759"/>
<dbReference type="SUPFAM" id="SSF53335">
    <property type="entry name" value="S-adenosyl-L-methionine-dependent methyltransferases"/>
    <property type="match status" value="1"/>
</dbReference>
<evidence type="ECO:0000313" key="7">
    <source>
        <dbReference type="EMBL" id="CAD6191834.1"/>
    </source>
</evidence>
<dbReference type="PANTHER" id="PTHR44307">
    <property type="entry name" value="PHOSPHOETHANOLAMINE METHYLTRANSFERASE"/>
    <property type="match status" value="1"/>
</dbReference>
<evidence type="ECO:0000256" key="4">
    <source>
        <dbReference type="ARBA" id="ARBA00035674"/>
    </source>
</evidence>
<comment type="caution">
    <text evidence="7">The sequence shown here is derived from an EMBL/GenBank/DDBJ whole genome shotgun (WGS) entry which is preliminary data.</text>
</comment>
<evidence type="ECO:0000256" key="2">
    <source>
        <dbReference type="ARBA" id="ARBA00005189"/>
    </source>
</evidence>
<dbReference type="Gene3D" id="3.40.50.12180">
    <property type="match status" value="1"/>
</dbReference>
<dbReference type="AlphaFoldDB" id="A0A8S1H8K3"/>
<keyword evidence="3" id="KW-0808">Transferase</keyword>
<dbReference type="InterPro" id="IPR029063">
    <property type="entry name" value="SAM-dependent_MTases_sf"/>
</dbReference>
<dbReference type="GO" id="GO:0000234">
    <property type="term" value="F:phosphoethanolamine N-methyltransferase activity"/>
    <property type="evidence" value="ECO:0007669"/>
    <property type="project" value="UniProtKB-EC"/>
</dbReference>
<keyword evidence="8" id="KW-1185">Reference proteome</keyword>
<dbReference type="CDD" id="cd02440">
    <property type="entry name" value="AdoMet_MTases"/>
    <property type="match status" value="1"/>
</dbReference>
<dbReference type="EMBL" id="CAJGYM010000023">
    <property type="protein sequence ID" value="CAD6191834.1"/>
    <property type="molecule type" value="Genomic_DNA"/>
</dbReference>
<organism evidence="7 8">
    <name type="scientific">Caenorhabditis auriculariae</name>
    <dbReference type="NCBI Taxonomy" id="2777116"/>
    <lineage>
        <taxon>Eukaryota</taxon>
        <taxon>Metazoa</taxon>
        <taxon>Ecdysozoa</taxon>
        <taxon>Nematoda</taxon>
        <taxon>Chromadorea</taxon>
        <taxon>Rhabditida</taxon>
        <taxon>Rhabditina</taxon>
        <taxon>Rhabditomorpha</taxon>
        <taxon>Rhabditoidea</taxon>
        <taxon>Rhabditidae</taxon>
        <taxon>Peloderinae</taxon>
        <taxon>Caenorhabditis</taxon>
    </lineage>
</organism>
<accession>A0A8S1H8K3</accession>
<comment type="catalytic activity">
    <reaction evidence="5">
        <text>phosphoethanolamine + S-adenosyl-L-methionine = N-methylethanolamine phosphate + S-adenosyl-L-homocysteine + H(+)</text>
        <dbReference type="Rhea" id="RHEA:20365"/>
        <dbReference type="ChEBI" id="CHEBI:15378"/>
        <dbReference type="ChEBI" id="CHEBI:57781"/>
        <dbReference type="ChEBI" id="CHEBI:57856"/>
        <dbReference type="ChEBI" id="CHEBI:58190"/>
        <dbReference type="ChEBI" id="CHEBI:59789"/>
        <dbReference type="EC" id="2.1.1.103"/>
    </reaction>
    <physiologicalReaction direction="left-to-right" evidence="5">
        <dbReference type="Rhea" id="RHEA:20366"/>
    </physiologicalReaction>
</comment>
<name>A0A8S1H8K3_9PELO</name>
<dbReference type="Pfam" id="PF13649">
    <property type="entry name" value="Methyltransf_25"/>
    <property type="match status" value="1"/>
</dbReference>
<dbReference type="EC" id="2.1.1.103" evidence="4"/>
<dbReference type="PANTHER" id="PTHR44307:SF18">
    <property type="entry name" value="PHOSPHOETHANOLAMINE N-METHYLTRANSFERASE 1"/>
    <property type="match status" value="1"/>
</dbReference>
<proteinExistence type="predicted"/>
<evidence type="ECO:0000259" key="6">
    <source>
        <dbReference type="Pfam" id="PF13649"/>
    </source>
</evidence>
<evidence type="ECO:0000313" key="8">
    <source>
        <dbReference type="Proteomes" id="UP000835052"/>
    </source>
</evidence>
<protein>
    <recommendedName>
        <fullName evidence="4">phosphoethanolamine N-methyltransferase</fullName>
        <ecNumber evidence="4">2.1.1.103</ecNumber>
    </recommendedName>
</protein>